<dbReference type="EMBL" id="NEDP02001999">
    <property type="protein sequence ID" value="OWF52005.1"/>
    <property type="molecule type" value="Genomic_DNA"/>
</dbReference>
<dbReference type="PANTHER" id="PTHR12247">
    <property type="entry name" value="POLYCOMB GROUP PROTEIN"/>
    <property type="match status" value="1"/>
</dbReference>
<dbReference type="CDD" id="cd09583">
    <property type="entry name" value="SAM_Atherin-like"/>
    <property type="match status" value="1"/>
</dbReference>
<evidence type="ECO:0000256" key="3">
    <source>
        <dbReference type="ARBA" id="ARBA00022499"/>
    </source>
</evidence>
<dbReference type="FunFam" id="3.30.40.10:FF:000005">
    <property type="entry name" value="zinc finger protein isoform X1"/>
    <property type="match status" value="1"/>
</dbReference>
<evidence type="ECO:0000256" key="14">
    <source>
        <dbReference type="PROSITE-ProRule" id="PRU00146"/>
    </source>
</evidence>
<dbReference type="GO" id="GO:0003677">
    <property type="term" value="F:DNA binding"/>
    <property type="evidence" value="ECO:0007669"/>
    <property type="project" value="InterPro"/>
</dbReference>
<keyword evidence="8" id="KW-0862">Zinc</keyword>
<dbReference type="GO" id="GO:0045892">
    <property type="term" value="P:negative regulation of DNA-templated transcription"/>
    <property type="evidence" value="ECO:0007669"/>
    <property type="project" value="TreeGrafter"/>
</dbReference>
<proteinExistence type="predicted"/>
<dbReference type="GO" id="GO:0042393">
    <property type="term" value="F:histone binding"/>
    <property type="evidence" value="ECO:0007669"/>
    <property type="project" value="TreeGrafter"/>
</dbReference>
<feature type="domain" description="SAM" evidence="16">
    <location>
        <begin position="403"/>
        <end position="451"/>
    </location>
</feature>
<reference evidence="18 19" key="1">
    <citation type="journal article" date="2017" name="Nat. Ecol. Evol.">
        <title>Scallop genome provides insights into evolution of bilaterian karyotype and development.</title>
        <authorList>
            <person name="Wang S."/>
            <person name="Zhang J."/>
            <person name="Jiao W."/>
            <person name="Li J."/>
            <person name="Xun X."/>
            <person name="Sun Y."/>
            <person name="Guo X."/>
            <person name="Huan P."/>
            <person name="Dong B."/>
            <person name="Zhang L."/>
            <person name="Hu X."/>
            <person name="Sun X."/>
            <person name="Wang J."/>
            <person name="Zhao C."/>
            <person name="Wang Y."/>
            <person name="Wang D."/>
            <person name="Huang X."/>
            <person name="Wang R."/>
            <person name="Lv J."/>
            <person name="Li Y."/>
            <person name="Zhang Z."/>
            <person name="Liu B."/>
            <person name="Lu W."/>
            <person name="Hui Y."/>
            <person name="Liang J."/>
            <person name="Zhou Z."/>
            <person name="Hou R."/>
            <person name="Li X."/>
            <person name="Liu Y."/>
            <person name="Li H."/>
            <person name="Ning X."/>
            <person name="Lin Y."/>
            <person name="Zhao L."/>
            <person name="Xing Q."/>
            <person name="Dou J."/>
            <person name="Li Y."/>
            <person name="Mao J."/>
            <person name="Guo H."/>
            <person name="Dou H."/>
            <person name="Li T."/>
            <person name="Mu C."/>
            <person name="Jiang W."/>
            <person name="Fu Q."/>
            <person name="Fu X."/>
            <person name="Miao Y."/>
            <person name="Liu J."/>
            <person name="Yu Q."/>
            <person name="Li R."/>
            <person name="Liao H."/>
            <person name="Li X."/>
            <person name="Kong Y."/>
            <person name="Jiang Z."/>
            <person name="Chourrout D."/>
            <person name="Li R."/>
            <person name="Bao Z."/>
        </authorList>
    </citation>
    <scope>NUCLEOTIDE SEQUENCE [LARGE SCALE GENOMIC DNA]</scope>
    <source>
        <strain evidence="18 19">PY_sf001</strain>
    </source>
</reference>
<evidence type="ECO:0000256" key="5">
    <source>
        <dbReference type="ARBA" id="ARBA00022723"/>
    </source>
</evidence>
<dbReference type="SUPFAM" id="SSF57903">
    <property type="entry name" value="FYVE/PHD zinc finger"/>
    <property type="match status" value="1"/>
</dbReference>
<dbReference type="InterPro" id="IPR001965">
    <property type="entry name" value="Znf_PHD"/>
</dbReference>
<keyword evidence="12" id="KW-0804">Transcription</keyword>
<gene>
    <name evidence="18" type="ORF">KP79_PYT08999</name>
</gene>
<dbReference type="SMART" id="SM00454">
    <property type="entry name" value="SAM"/>
    <property type="match status" value="1"/>
</dbReference>
<feature type="domain" description="PHD-type" evidence="15">
    <location>
        <begin position="218"/>
        <end position="277"/>
    </location>
</feature>
<evidence type="ECO:0000313" key="18">
    <source>
        <dbReference type="EMBL" id="OWF52005.1"/>
    </source>
</evidence>
<dbReference type="InterPro" id="IPR013761">
    <property type="entry name" value="SAM/pointed_sf"/>
</dbReference>
<dbReference type="Pfam" id="PF00628">
    <property type="entry name" value="PHD"/>
    <property type="match status" value="1"/>
</dbReference>
<evidence type="ECO:0000256" key="1">
    <source>
        <dbReference type="ARBA" id="ARBA00004123"/>
    </source>
</evidence>
<comment type="caution">
    <text evidence="18">The sequence shown here is derived from an EMBL/GenBank/DDBJ whole genome shotgun (WGS) entry which is preliminary data.</text>
</comment>
<dbReference type="InterPro" id="IPR013083">
    <property type="entry name" value="Znf_RING/FYVE/PHD"/>
</dbReference>
<dbReference type="InterPro" id="IPR050548">
    <property type="entry name" value="PcG_chromatin_remod_factors"/>
</dbReference>
<evidence type="ECO:0000256" key="10">
    <source>
        <dbReference type="ARBA" id="ARBA00022853"/>
    </source>
</evidence>
<dbReference type="Proteomes" id="UP000242188">
    <property type="component" value="Unassembled WGS sequence"/>
</dbReference>
<keyword evidence="11" id="KW-0805">Transcription regulation</keyword>
<keyword evidence="7 14" id="KW-0863">Zinc-finger</keyword>
<dbReference type="SMART" id="SM00249">
    <property type="entry name" value="PHD"/>
    <property type="match status" value="2"/>
</dbReference>
<evidence type="ECO:0000256" key="7">
    <source>
        <dbReference type="ARBA" id="ARBA00022771"/>
    </source>
</evidence>
<dbReference type="AlphaFoldDB" id="A0A210QTG1"/>
<keyword evidence="10" id="KW-0156">Chromatin regulator</keyword>
<evidence type="ECO:0000259" key="17">
    <source>
        <dbReference type="PROSITE" id="PS52014"/>
    </source>
</evidence>
<accession>A0A210QTG1</accession>
<dbReference type="Pfam" id="PF00536">
    <property type="entry name" value="SAM_1"/>
    <property type="match status" value="1"/>
</dbReference>
<keyword evidence="13" id="KW-0539">Nucleus</keyword>
<keyword evidence="5" id="KW-0479">Metal-binding</keyword>
<evidence type="ECO:0000256" key="12">
    <source>
        <dbReference type="ARBA" id="ARBA00023163"/>
    </source>
</evidence>
<dbReference type="PROSITE" id="PS52014">
    <property type="entry name" value="SAMD1_WH"/>
    <property type="match status" value="1"/>
</dbReference>
<name>A0A210QTG1_MIZYE</name>
<dbReference type="InterPro" id="IPR019787">
    <property type="entry name" value="Znf_PHD-finger"/>
</dbReference>
<dbReference type="GO" id="GO:0006325">
    <property type="term" value="P:chromatin organization"/>
    <property type="evidence" value="ECO:0007669"/>
    <property type="project" value="UniProtKB-KW"/>
</dbReference>
<evidence type="ECO:0000256" key="11">
    <source>
        <dbReference type="ARBA" id="ARBA00023015"/>
    </source>
</evidence>
<evidence type="ECO:0000256" key="9">
    <source>
        <dbReference type="ARBA" id="ARBA00022843"/>
    </source>
</evidence>
<keyword evidence="2" id="KW-0678">Repressor</keyword>
<dbReference type="InterPro" id="IPR011011">
    <property type="entry name" value="Znf_FYVE_PHD"/>
</dbReference>
<keyword evidence="6" id="KW-0677">Repeat</keyword>
<dbReference type="GO" id="GO:0005634">
    <property type="term" value="C:nucleus"/>
    <property type="evidence" value="ECO:0007669"/>
    <property type="project" value="UniProtKB-SubCell"/>
</dbReference>
<keyword evidence="18" id="KW-0808">Transferase</keyword>
<dbReference type="PANTHER" id="PTHR12247:SF139">
    <property type="entry name" value="ATHERIN-RELATED"/>
    <property type="match status" value="1"/>
</dbReference>
<dbReference type="InterPro" id="IPR048589">
    <property type="entry name" value="SAMD1-like_WH"/>
</dbReference>
<organism evidence="18 19">
    <name type="scientific">Mizuhopecten yessoensis</name>
    <name type="common">Japanese scallop</name>
    <name type="synonym">Patinopecten yessoensis</name>
    <dbReference type="NCBI Taxonomy" id="6573"/>
    <lineage>
        <taxon>Eukaryota</taxon>
        <taxon>Metazoa</taxon>
        <taxon>Spiralia</taxon>
        <taxon>Lophotrochozoa</taxon>
        <taxon>Mollusca</taxon>
        <taxon>Bivalvia</taxon>
        <taxon>Autobranchia</taxon>
        <taxon>Pteriomorphia</taxon>
        <taxon>Pectinida</taxon>
        <taxon>Pectinoidea</taxon>
        <taxon>Pectinidae</taxon>
        <taxon>Mizuhopecten</taxon>
    </lineage>
</organism>
<dbReference type="SUPFAM" id="SSF47769">
    <property type="entry name" value="SAM/Pointed domain"/>
    <property type="match status" value="1"/>
</dbReference>
<dbReference type="Gene3D" id="3.30.40.10">
    <property type="entry name" value="Zinc/RING finger domain, C3HC4 (zinc finger)"/>
    <property type="match status" value="1"/>
</dbReference>
<evidence type="ECO:0000259" key="16">
    <source>
        <dbReference type="PROSITE" id="PS50105"/>
    </source>
</evidence>
<dbReference type="GO" id="GO:0003682">
    <property type="term" value="F:chromatin binding"/>
    <property type="evidence" value="ECO:0007669"/>
    <property type="project" value="TreeGrafter"/>
</dbReference>
<dbReference type="OrthoDB" id="10004495at2759"/>
<dbReference type="GO" id="GO:0016740">
    <property type="term" value="F:transferase activity"/>
    <property type="evidence" value="ECO:0007669"/>
    <property type="project" value="UniProtKB-KW"/>
</dbReference>
<dbReference type="GO" id="GO:0008270">
    <property type="term" value="F:zinc ion binding"/>
    <property type="evidence" value="ECO:0007669"/>
    <property type="project" value="UniProtKB-KW"/>
</dbReference>
<keyword evidence="9" id="KW-0832">Ubl conjugation</keyword>
<dbReference type="PROSITE" id="PS50016">
    <property type="entry name" value="ZF_PHD_2"/>
    <property type="match status" value="2"/>
</dbReference>
<evidence type="ECO:0000259" key="15">
    <source>
        <dbReference type="PROSITE" id="PS50016"/>
    </source>
</evidence>
<evidence type="ECO:0000256" key="13">
    <source>
        <dbReference type="ARBA" id="ARBA00023242"/>
    </source>
</evidence>
<protein>
    <submittedName>
        <fullName evidence="18">Histone acetyltransferase KAT6A</fullName>
    </submittedName>
</protein>
<evidence type="ECO:0000256" key="8">
    <source>
        <dbReference type="ARBA" id="ARBA00022833"/>
    </source>
</evidence>
<dbReference type="CDD" id="cd15527">
    <property type="entry name" value="PHD2_KAT6A_6B"/>
    <property type="match status" value="1"/>
</dbReference>
<keyword evidence="4" id="KW-0597">Phosphoprotein</keyword>
<evidence type="ECO:0000256" key="6">
    <source>
        <dbReference type="ARBA" id="ARBA00022737"/>
    </source>
</evidence>
<keyword evidence="19" id="KW-1185">Reference proteome</keyword>
<keyword evidence="3" id="KW-1017">Isopeptide bond</keyword>
<dbReference type="Gene3D" id="1.10.150.50">
    <property type="entry name" value="Transcription Factor, Ets-1"/>
    <property type="match status" value="1"/>
</dbReference>
<comment type="subcellular location">
    <subcellularLocation>
        <location evidence="1">Nucleus</location>
    </subcellularLocation>
</comment>
<feature type="domain" description="SAMD1-like winged helix (WH)" evidence="17">
    <location>
        <begin position="1"/>
        <end position="74"/>
    </location>
</feature>
<sequence length="473" mass="53136">MSALQSNEWILQAIDQLRQRKARPDLPRICHMAKRKHGLRFAETEEQLEKLVDAQIVIKVDYKGNISYRNAAKWRKSHLGGQVLNSRAAVEMLTDAVHALTAGRDNGGEEKEEKHGASVRDIERWLVSQKMGREEFKVPLHVMLQREVDAGRLEKLPNGNYITSQLGAKACNMKAILKRCVSVNTKRGRPPKKKKLKRFYSYEPPVTWNVTASVPQAMMWCDYCKQTSGHNRLGQAEDLLVCKDCGARAHPTCMEYSEVLAQRASQYPWQCMDCKTCCLCLDSGDPDSMLFCDACDKGYHMNCHQPQVPDKPSGKWICAECTDQGVTMADVETPCIDETPEVGHIDPPHNTPGCSTTSGLPTPCDSPVHDAETLDNRLPVFVKLAKAAISRPDASHYPDASRWSIEEVVTFFESIGFKEHADAFREQEIDGQSLLLMKRSDVLTGLSLRLGPALKIYQHVTKLQTANQKHSIY</sequence>
<dbReference type="Pfam" id="PF21524">
    <property type="entry name" value="SAMD1_WH"/>
    <property type="match status" value="1"/>
</dbReference>
<evidence type="ECO:0000256" key="2">
    <source>
        <dbReference type="ARBA" id="ARBA00022491"/>
    </source>
</evidence>
<dbReference type="PROSITE" id="PS50105">
    <property type="entry name" value="SAM_DOMAIN"/>
    <property type="match status" value="1"/>
</dbReference>
<feature type="domain" description="PHD-type" evidence="15">
    <location>
        <begin position="274"/>
        <end position="324"/>
    </location>
</feature>
<evidence type="ECO:0000313" key="19">
    <source>
        <dbReference type="Proteomes" id="UP000242188"/>
    </source>
</evidence>
<evidence type="ECO:0000256" key="4">
    <source>
        <dbReference type="ARBA" id="ARBA00022553"/>
    </source>
</evidence>
<dbReference type="STRING" id="6573.A0A210QTG1"/>
<dbReference type="InterPro" id="IPR001660">
    <property type="entry name" value="SAM"/>
</dbReference>